<reference evidence="1 2" key="1">
    <citation type="journal article" date="2009" name="Stand. Genomic Sci.">
        <title>Complete genome sequence of Stackebrandtia nassauensis type strain (LLR-40K-21).</title>
        <authorList>
            <person name="Munk C."/>
            <person name="Lapidus A."/>
            <person name="Copeland A."/>
            <person name="Jando M."/>
            <person name="Mayilraj S."/>
            <person name="Glavina Del Rio T."/>
            <person name="Nolan M."/>
            <person name="Chen F."/>
            <person name="Lucas S."/>
            <person name="Tice H."/>
            <person name="Cheng J.F."/>
            <person name="Han C."/>
            <person name="Detter J.C."/>
            <person name="Bruce D."/>
            <person name="Goodwin L."/>
            <person name="Chain P."/>
            <person name="Pitluck S."/>
            <person name="Goker M."/>
            <person name="Ovchinikova G."/>
            <person name="Pati A."/>
            <person name="Ivanova N."/>
            <person name="Mavromatis K."/>
            <person name="Chen A."/>
            <person name="Palaniappan K."/>
            <person name="Land M."/>
            <person name="Hauser L."/>
            <person name="Chang Y.J."/>
            <person name="Jeffries C.D."/>
            <person name="Bristow J."/>
            <person name="Eisen J.A."/>
            <person name="Markowitz V."/>
            <person name="Hugenholtz P."/>
            <person name="Kyrpides N.C."/>
            <person name="Klenk H.P."/>
        </authorList>
    </citation>
    <scope>NUCLEOTIDE SEQUENCE [LARGE SCALE GENOMIC DNA]</scope>
    <source>
        <strain evidence="2">DSM 44728 / CIP 108903 / NRRL B-16338 / NBRC 102104 / LLR-40K-21</strain>
    </source>
</reference>
<dbReference type="KEGG" id="sna:Snas_5049"/>
<dbReference type="RefSeq" id="WP_013020257.1">
    <property type="nucleotide sequence ID" value="NC_013947.1"/>
</dbReference>
<dbReference type="HOGENOM" id="CLU_1980206_0_0_11"/>
<evidence type="ECO:0000313" key="2">
    <source>
        <dbReference type="Proteomes" id="UP000000844"/>
    </source>
</evidence>
<dbReference type="eggNOG" id="ENOG50344YR">
    <property type="taxonomic scope" value="Bacteria"/>
</dbReference>
<evidence type="ECO:0000313" key="1">
    <source>
        <dbReference type="EMBL" id="ADD44686.1"/>
    </source>
</evidence>
<gene>
    <name evidence="1" type="ordered locus">Snas_5049</name>
</gene>
<accession>D3QAP0</accession>
<dbReference type="EMBL" id="CP001778">
    <property type="protein sequence ID" value="ADD44686.1"/>
    <property type="molecule type" value="Genomic_DNA"/>
</dbReference>
<keyword evidence="2" id="KW-1185">Reference proteome</keyword>
<name>D3QAP0_STANL</name>
<sequence>MLAITQPDLAAFELHKVLYEVDFEGVEVPGACAAFYRRPDGDRTLSVGIYMMDGVELFRAWGHTDEDHCAFHTVPLGEAEFDGPHPGCPEVRVLREGNRVTGVSVRTRAGEHRTPVTRGEAMAIVP</sequence>
<dbReference type="STRING" id="446470.Snas_5049"/>
<proteinExistence type="predicted"/>
<organism evidence="1 2">
    <name type="scientific">Stackebrandtia nassauensis (strain DSM 44728 / CIP 108903 / NRRL B-16338 / NBRC 102104 / LLR-40K-21)</name>
    <dbReference type="NCBI Taxonomy" id="446470"/>
    <lineage>
        <taxon>Bacteria</taxon>
        <taxon>Bacillati</taxon>
        <taxon>Actinomycetota</taxon>
        <taxon>Actinomycetes</taxon>
        <taxon>Glycomycetales</taxon>
        <taxon>Glycomycetaceae</taxon>
        <taxon>Stackebrandtia</taxon>
    </lineage>
</organism>
<dbReference type="Proteomes" id="UP000000844">
    <property type="component" value="Chromosome"/>
</dbReference>
<dbReference type="OrthoDB" id="5187921at2"/>
<dbReference type="AlphaFoldDB" id="D3QAP0"/>
<protein>
    <submittedName>
        <fullName evidence="1">Uncharacterized protein</fullName>
    </submittedName>
</protein>